<reference evidence="7 9" key="1">
    <citation type="journal article" date="2020" name="Stud. Mycol.">
        <title>101 Dothideomycetes genomes: a test case for predicting lifestyles and emergence of pathogens.</title>
        <authorList>
            <person name="Haridas S."/>
            <person name="Albert R."/>
            <person name="Binder M."/>
            <person name="Bloem J."/>
            <person name="Labutti K."/>
            <person name="Salamov A."/>
            <person name="Andreopoulos B."/>
            <person name="Baker S."/>
            <person name="Barry K."/>
            <person name="Bills G."/>
            <person name="Bluhm B."/>
            <person name="Cannon C."/>
            <person name="Castanera R."/>
            <person name="Culley D."/>
            <person name="Daum C."/>
            <person name="Ezra D."/>
            <person name="Gonzalez J."/>
            <person name="Henrissat B."/>
            <person name="Kuo A."/>
            <person name="Liang C."/>
            <person name="Lipzen A."/>
            <person name="Lutzoni F."/>
            <person name="Magnuson J."/>
            <person name="Mondo S."/>
            <person name="Nolan M."/>
            <person name="Ohm R."/>
            <person name="Pangilinan J."/>
            <person name="Park H.-J."/>
            <person name="Ramirez L."/>
            <person name="Alfaro M."/>
            <person name="Sun H."/>
            <person name="Tritt A."/>
            <person name="Yoshinaga Y."/>
            <person name="Zwiers L.-H."/>
            <person name="Turgeon B."/>
            <person name="Goodwin S."/>
            <person name="Spatafora J."/>
            <person name="Crous P."/>
            <person name="Grigoriev I."/>
        </authorList>
    </citation>
    <scope>NUCLEOTIDE SEQUENCE</scope>
    <source>
        <strain evidence="7 9">CBS 304.34</strain>
    </source>
</reference>
<comment type="similarity">
    <text evidence="2">Belongs to the MSOX/MTOX family.</text>
</comment>
<feature type="domain" description="FAD dependent oxidoreductase" evidence="6">
    <location>
        <begin position="10"/>
        <end position="385"/>
    </location>
</feature>
<evidence type="ECO:0000256" key="2">
    <source>
        <dbReference type="ARBA" id="ARBA00010989"/>
    </source>
</evidence>
<dbReference type="InterPro" id="IPR045170">
    <property type="entry name" value="MTOX"/>
</dbReference>
<dbReference type="AlphaFoldDB" id="A0A6A6Z1U9"/>
<dbReference type="PRINTS" id="PR00420">
    <property type="entry name" value="RNGMNOXGNASE"/>
</dbReference>
<keyword evidence="8" id="KW-1185">Reference proteome</keyword>
<proteinExistence type="inferred from homology"/>
<dbReference type="Gene3D" id="3.50.50.60">
    <property type="entry name" value="FAD/NAD(P)-binding domain"/>
    <property type="match status" value="1"/>
</dbReference>
<keyword evidence="3" id="KW-0285">Flavoprotein</keyword>
<organism evidence="7">
    <name type="scientific">Mytilinidion resinicola</name>
    <dbReference type="NCBI Taxonomy" id="574789"/>
    <lineage>
        <taxon>Eukaryota</taxon>
        <taxon>Fungi</taxon>
        <taxon>Dikarya</taxon>
        <taxon>Ascomycota</taxon>
        <taxon>Pezizomycotina</taxon>
        <taxon>Dothideomycetes</taxon>
        <taxon>Pleosporomycetidae</taxon>
        <taxon>Mytilinidiales</taxon>
        <taxon>Mytilinidiaceae</taxon>
        <taxon>Mytilinidion</taxon>
    </lineage>
</organism>
<dbReference type="PANTHER" id="PTHR10961:SF24">
    <property type="entry name" value="HYPOTHETICAL FRUCTOSYL AMINE:OXYGEN OXIDOREDUCTASE (EUROFUNG)"/>
    <property type="match status" value="1"/>
</dbReference>
<sequence length="443" mass="49385">MDGLTHDSSILIIGGGTWGCSIALQLARRGYRNINVLDASEFPSPIAAGNDINKIAEEANPPSEDDSDENYMWNRIHQMSMHAWLNDDLLKPFYHSTGFIMAACGDDAYKHVLEYAAEEKAELVPLKTADDFQKTMPKGVLTGSFPKWRGYWKKKGAGWLFARGALEAMHTESIRLGAKYVTGGLQGKVDSLIISSSAEDARTIIGAKTADGADHKADYTVLAAGANSDVLLDFKKQLRPTAWTLAHLPMSIKEARIWGDLPVLYGVDRGFFIEPDEEKHELKICDEHPGYCNFVEVDQEVRSVPFARQQIPVDAEHRMRVLLAETVPHLADRPFNFARICWDADTVDRFFLIDRHPEISNLLVAVGGSGHGFMTNPAVGVIAVDALEGVMELRLQKMMKWRPENAVGRDWCATQNRFGADGKIMDLSLVKDWTKIEKPNERS</sequence>
<dbReference type="GeneID" id="54458460"/>
<accession>A0A6A6Z1U9</accession>
<evidence type="ECO:0000313" key="9">
    <source>
        <dbReference type="RefSeq" id="XP_033581228.1"/>
    </source>
</evidence>
<dbReference type="EMBL" id="MU003695">
    <property type="protein sequence ID" value="KAF2814264.1"/>
    <property type="molecule type" value="Genomic_DNA"/>
</dbReference>
<dbReference type="OrthoDB" id="2219495at2759"/>
<dbReference type="Gene3D" id="3.30.9.10">
    <property type="entry name" value="D-Amino Acid Oxidase, subunit A, domain 2"/>
    <property type="match status" value="1"/>
</dbReference>
<dbReference type="GO" id="GO:0051698">
    <property type="term" value="F:saccharopine oxidase activity"/>
    <property type="evidence" value="ECO:0007669"/>
    <property type="project" value="TreeGrafter"/>
</dbReference>
<dbReference type="PANTHER" id="PTHR10961">
    <property type="entry name" value="PEROXISOMAL SARCOSINE OXIDASE"/>
    <property type="match status" value="1"/>
</dbReference>
<reference evidence="9" key="2">
    <citation type="submission" date="2020-04" db="EMBL/GenBank/DDBJ databases">
        <authorList>
            <consortium name="NCBI Genome Project"/>
        </authorList>
    </citation>
    <scope>NUCLEOTIDE SEQUENCE</scope>
    <source>
        <strain evidence="9">CBS 304.34</strain>
    </source>
</reference>
<dbReference type="GO" id="GO:0050660">
    <property type="term" value="F:flavin adenine dinucleotide binding"/>
    <property type="evidence" value="ECO:0007669"/>
    <property type="project" value="InterPro"/>
</dbReference>
<evidence type="ECO:0000313" key="7">
    <source>
        <dbReference type="EMBL" id="KAF2814264.1"/>
    </source>
</evidence>
<comment type="cofactor">
    <cofactor evidence="1">
        <name>FAD</name>
        <dbReference type="ChEBI" id="CHEBI:57692"/>
    </cofactor>
</comment>
<evidence type="ECO:0000313" key="8">
    <source>
        <dbReference type="Proteomes" id="UP000504636"/>
    </source>
</evidence>
<protein>
    <submittedName>
        <fullName evidence="7 9">Nucleotide-binding domain-containing protein</fullName>
    </submittedName>
</protein>
<evidence type="ECO:0000256" key="5">
    <source>
        <dbReference type="ARBA" id="ARBA00023002"/>
    </source>
</evidence>
<reference evidence="9" key="3">
    <citation type="submission" date="2025-04" db="UniProtKB">
        <authorList>
            <consortium name="RefSeq"/>
        </authorList>
    </citation>
    <scope>IDENTIFICATION</scope>
    <source>
        <strain evidence="9">CBS 304.34</strain>
    </source>
</reference>
<dbReference type="Pfam" id="PF01266">
    <property type="entry name" value="DAO"/>
    <property type="match status" value="1"/>
</dbReference>
<dbReference type="SUPFAM" id="SSF51905">
    <property type="entry name" value="FAD/NAD(P)-binding domain"/>
    <property type="match status" value="1"/>
</dbReference>
<evidence type="ECO:0000256" key="1">
    <source>
        <dbReference type="ARBA" id="ARBA00001974"/>
    </source>
</evidence>
<evidence type="ECO:0000256" key="4">
    <source>
        <dbReference type="ARBA" id="ARBA00022827"/>
    </source>
</evidence>
<dbReference type="InterPro" id="IPR006076">
    <property type="entry name" value="FAD-dep_OxRdtase"/>
</dbReference>
<dbReference type="RefSeq" id="XP_033581228.1">
    <property type="nucleotide sequence ID" value="XM_033717567.1"/>
</dbReference>
<keyword evidence="5" id="KW-0560">Oxidoreductase</keyword>
<gene>
    <name evidence="7 9" type="ORF">BDZ99DRAFT_437138</name>
</gene>
<evidence type="ECO:0000259" key="6">
    <source>
        <dbReference type="Pfam" id="PF01266"/>
    </source>
</evidence>
<keyword evidence="4" id="KW-0274">FAD</keyword>
<evidence type="ECO:0000256" key="3">
    <source>
        <dbReference type="ARBA" id="ARBA00022630"/>
    </source>
</evidence>
<dbReference type="InterPro" id="IPR036188">
    <property type="entry name" value="FAD/NAD-bd_sf"/>
</dbReference>
<dbReference type="GO" id="GO:0008115">
    <property type="term" value="F:sarcosine oxidase activity"/>
    <property type="evidence" value="ECO:0007669"/>
    <property type="project" value="TreeGrafter"/>
</dbReference>
<dbReference type="Proteomes" id="UP000504636">
    <property type="component" value="Unplaced"/>
</dbReference>
<name>A0A6A6Z1U9_9PEZI</name>